<organism evidence="2">
    <name type="scientific">Amphimedon queenslandica</name>
    <name type="common">Sponge</name>
    <dbReference type="NCBI Taxonomy" id="400682"/>
    <lineage>
        <taxon>Eukaryota</taxon>
        <taxon>Metazoa</taxon>
        <taxon>Porifera</taxon>
        <taxon>Demospongiae</taxon>
        <taxon>Heteroscleromorpha</taxon>
        <taxon>Haplosclerida</taxon>
        <taxon>Niphatidae</taxon>
        <taxon>Amphimedon</taxon>
    </lineage>
</organism>
<accession>A0A1X7VL64</accession>
<evidence type="ECO:0000259" key="1">
    <source>
        <dbReference type="Pfam" id="PF17921"/>
    </source>
</evidence>
<dbReference type="AlphaFoldDB" id="A0A1X7VL64"/>
<proteinExistence type="predicted"/>
<evidence type="ECO:0000313" key="2">
    <source>
        <dbReference type="EnsemblMetazoa" id="Aqu2.1.40168_001"/>
    </source>
</evidence>
<dbReference type="PANTHER" id="PTHR37984:SF5">
    <property type="entry name" value="PROTEIN NYNRIN-LIKE"/>
    <property type="match status" value="1"/>
</dbReference>
<name>A0A1X7VL64_AMPQE</name>
<dbReference type="InParanoid" id="A0A1X7VL64"/>
<dbReference type="PANTHER" id="PTHR37984">
    <property type="entry name" value="PROTEIN CBG26694"/>
    <property type="match status" value="1"/>
</dbReference>
<dbReference type="FunFam" id="1.10.340.70:FF:000003">
    <property type="entry name" value="Protein CBG25708"/>
    <property type="match status" value="1"/>
</dbReference>
<dbReference type="OMA" id="VVISETC"/>
<sequence length="115" mass="13209">MSTLPLTHKQLKIASRCDGVVSKVMQYTRQGWPNTVPKAFKCYWTRRNEVTIEAASLLWGTKVVISETCRDRILTSLHESHPGIVRMKSQTRSYVWWPGLDKDIEKLVKSCDPCS</sequence>
<dbReference type="InterPro" id="IPR050951">
    <property type="entry name" value="Retrovirus_Pol_polyprotein"/>
</dbReference>
<dbReference type="EnsemblMetazoa" id="Aqu2.1.40168_001">
    <property type="protein sequence ID" value="Aqu2.1.40168_001"/>
    <property type="gene ID" value="Aqu2.1.40168"/>
</dbReference>
<dbReference type="Pfam" id="PF17921">
    <property type="entry name" value="Integrase_H2C2"/>
    <property type="match status" value="1"/>
</dbReference>
<reference evidence="2" key="1">
    <citation type="submission" date="2017-05" db="UniProtKB">
        <authorList>
            <consortium name="EnsemblMetazoa"/>
        </authorList>
    </citation>
    <scope>IDENTIFICATION</scope>
</reference>
<dbReference type="InterPro" id="IPR041588">
    <property type="entry name" value="Integrase_H2C2"/>
</dbReference>
<feature type="domain" description="Integrase zinc-binding" evidence="1">
    <location>
        <begin position="67"/>
        <end position="114"/>
    </location>
</feature>
<dbReference type="eggNOG" id="KOG0017">
    <property type="taxonomic scope" value="Eukaryota"/>
</dbReference>
<protein>
    <recommendedName>
        <fullName evidence="1">Integrase zinc-binding domain-containing protein</fullName>
    </recommendedName>
</protein>
<dbReference type="Gene3D" id="1.10.340.70">
    <property type="match status" value="1"/>
</dbReference>